<accession>A0A1G9LNZ4</accession>
<reference evidence="3" key="1">
    <citation type="submission" date="2016-10" db="EMBL/GenBank/DDBJ databases">
        <authorList>
            <person name="Varghese N."/>
            <person name="Submissions S."/>
        </authorList>
    </citation>
    <scope>NUCLEOTIDE SEQUENCE [LARGE SCALE GENOMIC DNA]</scope>
    <source>
        <strain evidence="3">DSM 20632</strain>
    </source>
</reference>
<dbReference type="CDD" id="cd06588">
    <property type="entry name" value="PhnB_like"/>
    <property type="match status" value="1"/>
</dbReference>
<dbReference type="InterPro" id="IPR004360">
    <property type="entry name" value="Glyas_Fos-R_dOase_dom"/>
</dbReference>
<evidence type="ECO:0000313" key="3">
    <source>
        <dbReference type="Proteomes" id="UP000199350"/>
    </source>
</evidence>
<dbReference type="InterPro" id="IPR029068">
    <property type="entry name" value="Glyas_Bleomycin-R_OHBP_Dase"/>
</dbReference>
<dbReference type="Gene3D" id="3.10.180.10">
    <property type="entry name" value="2,3-Dihydroxybiphenyl 1,2-Dioxygenase, domain 1"/>
    <property type="match status" value="1"/>
</dbReference>
<dbReference type="SUPFAM" id="SSF54593">
    <property type="entry name" value="Glyoxalase/Bleomycin resistance protein/Dihydroxybiphenyl dioxygenase"/>
    <property type="match status" value="1"/>
</dbReference>
<protein>
    <submittedName>
        <fullName evidence="2">PhnB protein</fullName>
    </submittedName>
</protein>
<proteinExistence type="predicted"/>
<evidence type="ECO:0000313" key="2">
    <source>
        <dbReference type="EMBL" id="SDL63719.1"/>
    </source>
</evidence>
<dbReference type="Pfam" id="PF00903">
    <property type="entry name" value="Glyoxalase"/>
    <property type="match status" value="1"/>
</dbReference>
<dbReference type="InterPro" id="IPR028973">
    <property type="entry name" value="PhnB-like"/>
</dbReference>
<dbReference type="EMBL" id="LT629700">
    <property type="protein sequence ID" value="SDL63719.1"/>
    <property type="molecule type" value="Genomic_DNA"/>
</dbReference>
<dbReference type="PANTHER" id="PTHR33990">
    <property type="entry name" value="PROTEIN YJDN-RELATED"/>
    <property type="match status" value="1"/>
</dbReference>
<gene>
    <name evidence="2" type="ORF">SAMN04488535_0250</name>
</gene>
<keyword evidence="3" id="KW-1185">Reference proteome</keyword>
<dbReference type="Proteomes" id="UP000199350">
    <property type="component" value="Chromosome I"/>
</dbReference>
<dbReference type="RefSeq" id="WP_092147708.1">
    <property type="nucleotide sequence ID" value="NZ_LT629700.1"/>
</dbReference>
<organism evidence="2 3">
    <name type="scientific">Corynebacterium mycetoides</name>
    <dbReference type="NCBI Taxonomy" id="38302"/>
    <lineage>
        <taxon>Bacteria</taxon>
        <taxon>Bacillati</taxon>
        <taxon>Actinomycetota</taxon>
        <taxon>Actinomycetes</taxon>
        <taxon>Mycobacteriales</taxon>
        <taxon>Corynebacteriaceae</taxon>
        <taxon>Corynebacterium</taxon>
    </lineage>
</organism>
<dbReference type="PANTHER" id="PTHR33990:SF1">
    <property type="entry name" value="PROTEIN YJDN"/>
    <property type="match status" value="1"/>
</dbReference>
<dbReference type="AlphaFoldDB" id="A0A1G9LNZ4"/>
<dbReference type="OrthoDB" id="9795306at2"/>
<sequence length="138" mass="15066">MAIRTFPYISFHGNAAEMLRYYQSIFGGELELMTYGDQMVNGAEFPFEAPREAVAHGKLTGVFNLTGGDDIQDPSGVLDCGAFSFVVEVDSVEEGTRIVGELTADGGAVTMPFQQAPWGDYYGQCEDKYGMAWHISTV</sequence>
<feature type="domain" description="Glyoxalase/fosfomycin resistance/dioxygenase" evidence="1">
    <location>
        <begin position="13"/>
        <end position="135"/>
    </location>
</feature>
<evidence type="ECO:0000259" key="1">
    <source>
        <dbReference type="Pfam" id="PF00903"/>
    </source>
</evidence>
<dbReference type="STRING" id="38302.SAMN04488535_0250"/>
<name>A0A1G9LNZ4_9CORY</name>